<dbReference type="PANTHER" id="PTHR23079:SF14">
    <property type="entry name" value="RNA-DEPENDENT RNA POLYMERASE"/>
    <property type="match status" value="1"/>
</dbReference>
<evidence type="ECO:0000313" key="4">
    <source>
        <dbReference type="EMBL" id="KAK8072633.1"/>
    </source>
</evidence>
<sequence length="1309" mass="148297">MGLQALAAPQTPTKRRHEEELRETFFHVSGNYNLGLSLSDKPQSPSRLRQGGPQGDRIYFGRFRPLFFSGDLPQALAAFREEAIAVSQRWVHKPLADQDALPMVTGLPSASSEQERCDLVDLLDKVLGRHVVGRTPVSSFNSKFDGAPSDRTPSKRPRPRDHVIAPKSSPPKKARSSSDTSGGAVSVPDMEDAVTTERPNPLKRTSAHSSRDSFRTADVVFSQEVPLSQATVTTIEASSQEKRRLPPPAPSTQDSFPASSDFELKMFESFCHEEKLFTNVSETNVSDEPCLSGSDLSDLDYSDIGQSTLAELEKSASKTNARRAPAATMEFETRLNNVWPVVPDCLSKAPLPIVWEILRVCLFTGVPTRDIQLSYEESWIDQDVLWRVLKSHPPLRGKTLPERSRSEAWTAAFDNFQTLHRVVVFTASLEFSSSSDRGSVFTLQLDPLRLERPHRLNRRFGSDRFMEIIIPTLDAKNLPSHFKNIGEAESILRHWASQRLHYFIGRAWSGFFIRPYRNKNAKEAAKDQKDQKDQKEMFTPVHHISMKNRFYLFAEDGDDFSPSVAGQLPSKGEPFTAHTRATKWDMIEWLLQISKNMDQPVTKLFSRIVLGLSRTDATVVLEKSQIKIRKRDRVSSTGNVMNDGIGRISQSLARKIRAQMGSSGNLTGFQGRIGSAKGFWIIDIQDDTDRDWIILYPSQRKWKCDFADEEHRTFEVRSEVNPLKSANLNNQFLPILQDRANDKKKMKRAISDILERSLCKEMEEQRMAIQDPCRLRLWVQNNSTSSLREARLKNGQVPFVGGLPKQDEDRINFLLDGGFDPRKLRMLWELTFKLRKDRCEEMKSRMNIRIGRSTYAFMVVDFWGLLNEGEIHLGFSSNFQDDDSRFSETYLHGMDVLVARSPAHYTSDIQKVKAVFRPELGPLKDVVVFPSKGNVALADKLSGGDYDGDIAWVCWDPDIVGNFINAEVPACPDLFKEGVLTKQAETYNDLVLQHVTEASSKFFDAAFQFNMQSSLLGLCTNFKEKLGYHRCSVGDDAAVRLSTLLSNLVDQAKQGIQFTNTDWIRFRNNLLEGKAEPPQPRYKSDSCPGIRKFPHIIDHLKFSVLIPIIERELAILSNDKTKPDSLLVPWDKDLVKLYDLYNELGQNKPRIKSILQKLINDLDALYRQSMDNQARGKDVPFEIRMQKLYEDFHAIQPKKPNGTLERILTRGGTGPYSEWSLLKASVMFKKFYMQGVTWWIAGRQLQLLKNIETAHGTPTGGALTLVRPQIYAALRPGKSYIQALVLEDVVHSGGDVEEVDDSIDNDNEI</sequence>
<feature type="region of interest" description="Disordered" evidence="2">
    <location>
        <begin position="137"/>
        <end position="214"/>
    </location>
</feature>
<comment type="similarity">
    <text evidence="1">Belongs to the RdRP family.</text>
</comment>
<comment type="catalytic activity">
    <reaction evidence="1">
        <text>RNA(n) + a ribonucleoside 5'-triphosphate = RNA(n+1) + diphosphate</text>
        <dbReference type="Rhea" id="RHEA:21248"/>
        <dbReference type="Rhea" id="RHEA-COMP:14527"/>
        <dbReference type="Rhea" id="RHEA-COMP:17342"/>
        <dbReference type="ChEBI" id="CHEBI:33019"/>
        <dbReference type="ChEBI" id="CHEBI:61557"/>
        <dbReference type="ChEBI" id="CHEBI:140395"/>
        <dbReference type="EC" id="2.7.7.48"/>
    </reaction>
</comment>
<gene>
    <name evidence="4" type="ORF">PG996_005981</name>
</gene>
<dbReference type="GO" id="GO:0003968">
    <property type="term" value="F:RNA-directed RNA polymerase activity"/>
    <property type="evidence" value="ECO:0007669"/>
    <property type="project" value="UniProtKB-KW"/>
</dbReference>
<feature type="region of interest" description="Disordered" evidence="2">
    <location>
        <begin position="232"/>
        <end position="258"/>
    </location>
</feature>
<dbReference type="Pfam" id="PF05183">
    <property type="entry name" value="RdRP"/>
    <property type="match status" value="1"/>
</dbReference>
<keyword evidence="1" id="KW-0808">Transferase</keyword>
<comment type="caution">
    <text evidence="4">The sequence shown here is derived from an EMBL/GenBank/DDBJ whole genome shotgun (WGS) entry which is preliminary data.</text>
</comment>
<keyword evidence="1" id="KW-0694">RNA-binding</keyword>
<dbReference type="Proteomes" id="UP001446871">
    <property type="component" value="Unassembled WGS sequence"/>
</dbReference>
<keyword evidence="1 4" id="KW-0696">RNA-directed RNA polymerase</keyword>
<keyword evidence="1" id="KW-0548">Nucleotidyltransferase</keyword>
<dbReference type="PANTHER" id="PTHR23079">
    <property type="entry name" value="RNA-DEPENDENT RNA POLYMERASE"/>
    <property type="match status" value="1"/>
</dbReference>
<accession>A0ABR1VS25</accession>
<dbReference type="EC" id="2.7.7.48" evidence="1"/>
<name>A0ABR1VS25_9PEZI</name>
<evidence type="ECO:0000256" key="1">
    <source>
        <dbReference type="RuleBase" id="RU363098"/>
    </source>
</evidence>
<proteinExistence type="inferred from homology"/>
<evidence type="ECO:0000256" key="2">
    <source>
        <dbReference type="SAM" id="MobiDB-lite"/>
    </source>
</evidence>
<feature type="domain" description="RDRP core" evidence="3">
    <location>
        <begin position="443"/>
        <end position="1104"/>
    </location>
</feature>
<protein>
    <recommendedName>
        <fullName evidence="1">RNA-dependent RNA polymerase</fullName>
        <ecNumber evidence="1">2.7.7.48</ecNumber>
    </recommendedName>
</protein>
<organism evidence="4 5">
    <name type="scientific">Apiospora saccharicola</name>
    <dbReference type="NCBI Taxonomy" id="335842"/>
    <lineage>
        <taxon>Eukaryota</taxon>
        <taxon>Fungi</taxon>
        <taxon>Dikarya</taxon>
        <taxon>Ascomycota</taxon>
        <taxon>Pezizomycotina</taxon>
        <taxon>Sordariomycetes</taxon>
        <taxon>Xylariomycetidae</taxon>
        <taxon>Amphisphaeriales</taxon>
        <taxon>Apiosporaceae</taxon>
        <taxon>Apiospora</taxon>
    </lineage>
</organism>
<keyword evidence="5" id="KW-1185">Reference proteome</keyword>
<dbReference type="EMBL" id="JAQQWM010000003">
    <property type="protein sequence ID" value="KAK8072633.1"/>
    <property type="molecule type" value="Genomic_DNA"/>
</dbReference>
<reference evidence="4 5" key="1">
    <citation type="submission" date="2023-01" db="EMBL/GenBank/DDBJ databases">
        <title>Analysis of 21 Apiospora genomes using comparative genomics revels a genus with tremendous synthesis potential of carbohydrate active enzymes and secondary metabolites.</title>
        <authorList>
            <person name="Sorensen T."/>
        </authorList>
    </citation>
    <scope>NUCLEOTIDE SEQUENCE [LARGE SCALE GENOMIC DNA]</scope>
    <source>
        <strain evidence="4 5">CBS 83171</strain>
    </source>
</reference>
<dbReference type="InterPro" id="IPR057596">
    <property type="entry name" value="RDRP_core"/>
</dbReference>
<evidence type="ECO:0000259" key="3">
    <source>
        <dbReference type="Pfam" id="PF05183"/>
    </source>
</evidence>
<dbReference type="InterPro" id="IPR007855">
    <property type="entry name" value="RDRP"/>
</dbReference>
<dbReference type="Gene3D" id="1.10.8.790">
    <property type="entry name" value="RNA-dependent RNA polymerase, slab domain, helical subdomain-like"/>
    <property type="match status" value="1"/>
</dbReference>
<evidence type="ECO:0000313" key="5">
    <source>
        <dbReference type="Proteomes" id="UP001446871"/>
    </source>
</evidence>